<dbReference type="SUPFAM" id="SSF53187">
    <property type="entry name" value="Zn-dependent exopeptidases"/>
    <property type="match status" value="1"/>
</dbReference>
<evidence type="ECO:0000256" key="6">
    <source>
        <dbReference type="ARBA" id="ARBA00022833"/>
    </source>
</evidence>
<keyword evidence="5" id="KW-0378">Hydrolase</keyword>
<dbReference type="PROSITE" id="PS00759">
    <property type="entry name" value="ARGE_DAPE_CPG2_2"/>
    <property type="match status" value="1"/>
</dbReference>
<keyword evidence="7" id="KW-0224">Dipeptidase</keyword>
<name>A0A8J2VET6_9BACL</name>
<dbReference type="InterPro" id="IPR011650">
    <property type="entry name" value="Peptidase_M20_dimer"/>
</dbReference>
<comment type="cofactor">
    <cofactor evidence="1">
        <name>Zn(2+)</name>
        <dbReference type="ChEBI" id="CHEBI:29105"/>
    </cofactor>
</comment>
<evidence type="ECO:0000313" key="10">
    <source>
        <dbReference type="EMBL" id="GGE27686.1"/>
    </source>
</evidence>
<dbReference type="GO" id="GO:0006526">
    <property type="term" value="P:L-arginine biosynthetic process"/>
    <property type="evidence" value="ECO:0007669"/>
    <property type="project" value="TreeGrafter"/>
</dbReference>
<comment type="caution">
    <text evidence="10">The sequence shown here is derived from an EMBL/GenBank/DDBJ whole genome shotgun (WGS) entry which is preliminary data.</text>
</comment>
<dbReference type="GO" id="GO:0008777">
    <property type="term" value="F:acetylornithine deacetylase activity"/>
    <property type="evidence" value="ECO:0007669"/>
    <property type="project" value="TreeGrafter"/>
</dbReference>
<keyword evidence="11" id="KW-1185">Reference proteome</keyword>
<dbReference type="GO" id="GO:0006508">
    <property type="term" value="P:proteolysis"/>
    <property type="evidence" value="ECO:0007669"/>
    <property type="project" value="UniProtKB-KW"/>
</dbReference>
<dbReference type="PANTHER" id="PTHR43808:SF31">
    <property type="entry name" value="N-ACETYL-L-CITRULLINE DEACETYLASE"/>
    <property type="match status" value="1"/>
</dbReference>
<comment type="similarity">
    <text evidence="2">Belongs to the peptidase M20A family.</text>
</comment>
<proteinExistence type="inferred from homology"/>
<dbReference type="RefSeq" id="WP_229672179.1">
    <property type="nucleotide sequence ID" value="NZ_BMIR01000001.1"/>
</dbReference>
<keyword evidence="8" id="KW-0482">Metalloprotease</keyword>
<dbReference type="InterPro" id="IPR036264">
    <property type="entry name" value="Bact_exopeptidase_dim_dom"/>
</dbReference>
<accession>A0A8J2VET6</accession>
<dbReference type="GO" id="GO:0008237">
    <property type="term" value="F:metallopeptidase activity"/>
    <property type="evidence" value="ECO:0007669"/>
    <property type="project" value="UniProtKB-KW"/>
</dbReference>
<sequence>MMKQIDWIKEAQQRKEDLLRDLMGLLDIPSIKDTESQSPEHPMGNEVGKALNYVLNKGKDYHFETKNVDGYAGYIEYGSSEDYIGVLAHVDVVPATPSEWDTPPFEATLVGNKLFARGAIDDKGPGMAAFYALKILKELDVPLKRRIRLIFGTDEESGMSCIRHYFTKEKQPIFGFSPDADFPIIHAEKGQIHVKLVTPTESPNVDDKVSIRIAQFHSGERSNMVPGQAVVQLQGEGLSSIAASFQAYCEEQHLKGEVNAHQEALTLTLYGKTVHGMAPQNGINAALELIHFLATLPFRGTDKSFVDYCNTHLYRDPFGEALSVAYSEPTLGPLTINAGIFHYESHHLEILLNLRCPLDTDYKKTIESIANTAESYSLKVDEVRESKAHHVSPGHPMIKTMQQAYQDITGNEPTLLTTGGGTYARLMDNGVAFGATFPGKEMTAHQANEYIEIEDLILATAIYAKTLYELSQL</sequence>
<dbReference type="EMBL" id="BMIR01000001">
    <property type="protein sequence ID" value="GGE27686.1"/>
    <property type="molecule type" value="Genomic_DNA"/>
</dbReference>
<dbReference type="InterPro" id="IPR001261">
    <property type="entry name" value="ArgE/DapE_CS"/>
</dbReference>
<dbReference type="SUPFAM" id="SSF55031">
    <property type="entry name" value="Bacterial exopeptidase dimerisation domain"/>
    <property type="match status" value="1"/>
</dbReference>
<dbReference type="NCBIfam" id="NF005591">
    <property type="entry name" value="PRK07318.1"/>
    <property type="match status" value="1"/>
</dbReference>
<reference evidence="10" key="2">
    <citation type="submission" date="2020-09" db="EMBL/GenBank/DDBJ databases">
        <authorList>
            <person name="Sun Q."/>
            <person name="Zhou Y."/>
        </authorList>
    </citation>
    <scope>NUCLEOTIDE SEQUENCE</scope>
    <source>
        <strain evidence="10">CGMCC 1.15371</strain>
    </source>
</reference>
<dbReference type="CDD" id="cd03888">
    <property type="entry name" value="M20_PepV"/>
    <property type="match status" value="1"/>
</dbReference>
<evidence type="ECO:0000256" key="5">
    <source>
        <dbReference type="ARBA" id="ARBA00022801"/>
    </source>
</evidence>
<dbReference type="Pfam" id="PF07687">
    <property type="entry name" value="M20_dimer"/>
    <property type="match status" value="1"/>
</dbReference>
<evidence type="ECO:0000256" key="1">
    <source>
        <dbReference type="ARBA" id="ARBA00001947"/>
    </source>
</evidence>
<dbReference type="PANTHER" id="PTHR43808">
    <property type="entry name" value="ACETYLORNITHINE DEACETYLASE"/>
    <property type="match status" value="1"/>
</dbReference>
<keyword evidence="6" id="KW-0862">Zinc</keyword>
<dbReference type="AlphaFoldDB" id="A0A8J2VET6"/>
<evidence type="ECO:0000256" key="4">
    <source>
        <dbReference type="ARBA" id="ARBA00022723"/>
    </source>
</evidence>
<dbReference type="InterPro" id="IPR002933">
    <property type="entry name" value="Peptidase_M20"/>
</dbReference>
<keyword evidence="4" id="KW-0479">Metal-binding</keyword>
<dbReference type="Gene3D" id="3.40.630.10">
    <property type="entry name" value="Zn peptidases"/>
    <property type="match status" value="1"/>
</dbReference>
<dbReference type="InterPro" id="IPR010964">
    <property type="entry name" value="M20A_pepV-rel"/>
</dbReference>
<feature type="domain" description="Peptidase M20 dimerisation" evidence="9">
    <location>
        <begin position="266"/>
        <end position="339"/>
    </location>
</feature>
<dbReference type="Proteomes" id="UP000628775">
    <property type="component" value="Unassembled WGS sequence"/>
</dbReference>
<dbReference type="GO" id="GO:0016805">
    <property type="term" value="F:dipeptidase activity"/>
    <property type="evidence" value="ECO:0007669"/>
    <property type="project" value="UniProtKB-KW"/>
</dbReference>
<evidence type="ECO:0000256" key="3">
    <source>
        <dbReference type="ARBA" id="ARBA00022670"/>
    </source>
</evidence>
<keyword evidence="3" id="KW-0645">Protease</keyword>
<dbReference type="Pfam" id="PF01546">
    <property type="entry name" value="Peptidase_M20"/>
    <property type="match status" value="1"/>
</dbReference>
<evidence type="ECO:0000259" key="9">
    <source>
        <dbReference type="Pfam" id="PF07687"/>
    </source>
</evidence>
<evidence type="ECO:0000313" key="11">
    <source>
        <dbReference type="Proteomes" id="UP000628775"/>
    </source>
</evidence>
<evidence type="ECO:0000256" key="2">
    <source>
        <dbReference type="ARBA" id="ARBA00006247"/>
    </source>
</evidence>
<gene>
    <name evidence="10" type="ORF">GCM10011391_02690</name>
</gene>
<dbReference type="GO" id="GO:0008270">
    <property type="term" value="F:zinc ion binding"/>
    <property type="evidence" value="ECO:0007669"/>
    <property type="project" value="InterPro"/>
</dbReference>
<reference evidence="10" key="1">
    <citation type="journal article" date="2014" name="Int. J. Syst. Evol. Microbiol.">
        <title>Complete genome sequence of Corynebacterium casei LMG S-19264T (=DSM 44701T), isolated from a smear-ripened cheese.</title>
        <authorList>
            <consortium name="US DOE Joint Genome Institute (JGI-PGF)"/>
            <person name="Walter F."/>
            <person name="Albersmeier A."/>
            <person name="Kalinowski J."/>
            <person name="Ruckert C."/>
        </authorList>
    </citation>
    <scope>NUCLEOTIDE SEQUENCE</scope>
    <source>
        <strain evidence="10">CGMCC 1.15371</strain>
    </source>
</reference>
<dbReference type="Gene3D" id="3.30.70.360">
    <property type="match status" value="2"/>
</dbReference>
<organism evidence="10 11">
    <name type="scientific">Pullulanibacillus camelliae</name>
    <dbReference type="NCBI Taxonomy" id="1707096"/>
    <lineage>
        <taxon>Bacteria</taxon>
        <taxon>Bacillati</taxon>
        <taxon>Bacillota</taxon>
        <taxon>Bacilli</taxon>
        <taxon>Bacillales</taxon>
        <taxon>Sporolactobacillaceae</taxon>
        <taxon>Pullulanibacillus</taxon>
    </lineage>
</organism>
<dbReference type="NCBIfam" id="TIGR01887">
    <property type="entry name" value="dipeptidaselike"/>
    <property type="match status" value="1"/>
</dbReference>
<dbReference type="InterPro" id="IPR050072">
    <property type="entry name" value="Peptidase_M20A"/>
</dbReference>
<evidence type="ECO:0000256" key="7">
    <source>
        <dbReference type="ARBA" id="ARBA00022997"/>
    </source>
</evidence>
<protein>
    <submittedName>
        <fullName evidence="10">Dipeptidase PepV</fullName>
    </submittedName>
</protein>
<evidence type="ECO:0000256" key="8">
    <source>
        <dbReference type="ARBA" id="ARBA00023049"/>
    </source>
</evidence>
<dbReference type="PROSITE" id="PS00758">
    <property type="entry name" value="ARGE_DAPE_CPG2_1"/>
    <property type="match status" value="1"/>
</dbReference>